<comment type="pathway">
    <text evidence="9">Sulfur metabolism; glutathione metabolism.</text>
</comment>
<keyword evidence="5 9" id="KW-0378">Hydrolase</keyword>
<keyword evidence="7 9" id="KW-0012">Acyltransferase</keyword>
<dbReference type="Pfam" id="PF01019">
    <property type="entry name" value="G_glu_transpept"/>
    <property type="match status" value="1"/>
</dbReference>
<evidence type="ECO:0000256" key="7">
    <source>
        <dbReference type="ARBA" id="ARBA00023315"/>
    </source>
</evidence>
<comment type="catalytic activity">
    <reaction evidence="8 9">
        <text>an N-terminal (5-L-glutamyl)-[peptide] + an alpha-amino acid = 5-L-glutamyl amino acid + an N-terminal L-alpha-aminoacyl-[peptide]</text>
        <dbReference type="Rhea" id="RHEA:23904"/>
        <dbReference type="Rhea" id="RHEA-COMP:9780"/>
        <dbReference type="Rhea" id="RHEA-COMP:9795"/>
        <dbReference type="ChEBI" id="CHEBI:77644"/>
        <dbReference type="ChEBI" id="CHEBI:78597"/>
        <dbReference type="ChEBI" id="CHEBI:78599"/>
        <dbReference type="ChEBI" id="CHEBI:78608"/>
        <dbReference type="EC" id="2.3.2.2"/>
    </reaction>
</comment>
<keyword evidence="9" id="KW-0317">Glutathione biosynthesis</keyword>
<dbReference type="PANTHER" id="PTHR43199:SF1">
    <property type="entry name" value="GLUTATHIONE HYDROLASE PROENZYME"/>
    <property type="match status" value="1"/>
</dbReference>
<evidence type="ECO:0000256" key="3">
    <source>
        <dbReference type="ARBA" id="ARBA00009381"/>
    </source>
</evidence>
<keyword evidence="4 9" id="KW-0808">Transferase</keyword>
<name>A0ABT3STA7_9GAMM</name>
<dbReference type="InterPro" id="IPR029055">
    <property type="entry name" value="Ntn_hydrolases_N"/>
</dbReference>
<comment type="caution">
    <text evidence="11">The sequence shown here is derived from an EMBL/GenBank/DDBJ whole genome shotgun (WGS) entry which is preliminary data.</text>
</comment>
<evidence type="ECO:0000256" key="1">
    <source>
        <dbReference type="ARBA" id="ARBA00001049"/>
    </source>
</evidence>
<dbReference type="EMBL" id="SHNP01000002">
    <property type="protein sequence ID" value="MCX2973224.1"/>
    <property type="molecule type" value="Genomic_DNA"/>
</dbReference>
<comment type="catalytic activity">
    <reaction evidence="1 9">
        <text>an S-substituted glutathione + H2O = an S-substituted L-cysteinylglycine + L-glutamate</text>
        <dbReference type="Rhea" id="RHEA:59468"/>
        <dbReference type="ChEBI" id="CHEBI:15377"/>
        <dbReference type="ChEBI" id="CHEBI:29985"/>
        <dbReference type="ChEBI" id="CHEBI:90779"/>
        <dbReference type="ChEBI" id="CHEBI:143103"/>
        <dbReference type="EC" id="3.4.19.13"/>
    </reaction>
</comment>
<evidence type="ECO:0000313" key="12">
    <source>
        <dbReference type="Proteomes" id="UP001143307"/>
    </source>
</evidence>
<dbReference type="InterPro" id="IPR051792">
    <property type="entry name" value="GGT_bact"/>
</dbReference>
<evidence type="ECO:0000256" key="4">
    <source>
        <dbReference type="ARBA" id="ARBA00022679"/>
    </source>
</evidence>
<dbReference type="InterPro" id="IPR055262">
    <property type="entry name" value="GGT_CS"/>
</dbReference>
<comment type="similarity">
    <text evidence="3 9">Belongs to the gamma-glutamyltransferase family.</text>
</comment>
<dbReference type="GO" id="GO:0103068">
    <property type="term" value="F:leukotriene C4 gamma-glutamyl transferase activity"/>
    <property type="evidence" value="ECO:0007669"/>
    <property type="project" value="UniProtKB-EC"/>
</dbReference>
<dbReference type="PROSITE" id="PS00462">
    <property type="entry name" value="G_GLU_TRANSPEPTIDASE"/>
    <property type="match status" value="1"/>
</dbReference>
<dbReference type="Proteomes" id="UP001143307">
    <property type="component" value="Unassembled WGS sequence"/>
</dbReference>
<dbReference type="RefSeq" id="WP_279252172.1">
    <property type="nucleotide sequence ID" value="NZ_SHNP01000002.1"/>
</dbReference>
<evidence type="ECO:0000256" key="10">
    <source>
        <dbReference type="SAM" id="SignalP"/>
    </source>
</evidence>
<evidence type="ECO:0000256" key="5">
    <source>
        <dbReference type="ARBA" id="ARBA00022801"/>
    </source>
</evidence>
<gene>
    <name evidence="11" type="primary">ggt</name>
    <name evidence="11" type="ORF">EYC87_06440</name>
</gene>
<dbReference type="PANTHER" id="PTHR43199">
    <property type="entry name" value="GLUTATHIONE HYDROLASE"/>
    <property type="match status" value="1"/>
</dbReference>
<feature type="signal peptide" evidence="10">
    <location>
        <begin position="1"/>
        <end position="24"/>
    </location>
</feature>
<dbReference type="Gene3D" id="1.10.246.130">
    <property type="match status" value="1"/>
</dbReference>
<sequence length="589" mass="62739">MTSFRYLTAVSLCAVLLITGSACSGSGNIADIGVAERVWDKGAMVTAANPHAVAAGAQMLRRGGHAVDAAIAAHAVLGLVEPQSSGIGGGAFMLIYQHDTDSLLFHDGRETAPAAVTPDMFMRGNETMGFIEAWQSGIAIGVPGTIALYEDTHKKYGKLPWAELFEPAITLATNGFEVSPRMAGFLPRVGKMGRLDEDPGSAAYFFPDGEPLQVGHLLKNPQYAATLNRIAQEGRDAFYTGQIAQAIVAAARAEPNPGTLSLDDIANYKTAERAAVCGPFKRIRICGATPPSSAATQIMMMGMYEHLSAGMSERDDKMAAFVDAQRMAYADRDHFFGDPDAVDIPLKELISPAYLQHRAANPFAPGDAPMHGDPARFSDNKESLSIWSPDTTAEVPGTSHLSIIDAQGNAVSMTATVEAPFGSSRWVAGFLLNNQMTDFAKEYLPGSKPQVNAIAPGKRPRSSMSPTIAFDQQGELLMVTGSPGGNNIPAYVFKSLAAVLDWGMTPSQAVTFPNIIARGADVRVEVNVPPGQDIANDLKARGYRVQERNGENSGLHMILVTRHSLTGAADPRREGTVEYLPGPTALQDH</sequence>
<reference evidence="11" key="1">
    <citation type="submission" date="2019-02" db="EMBL/GenBank/DDBJ databases">
        <authorList>
            <person name="Li S.-H."/>
        </authorList>
    </citation>
    <scope>NUCLEOTIDE SEQUENCE</scope>
    <source>
        <strain evidence="11">IMCC8485</strain>
    </source>
</reference>
<comment type="subunit">
    <text evidence="9">This enzyme consists of two polypeptide chains, which are synthesized in precursor form from a single polypeptide.</text>
</comment>
<evidence type="ECO:0000256" key="2">
    <source>
        <dbReference type="ARBA" id="ARBA00001089"/>
    </source>
</evidence>
<keyword evidence="6 9" id="KW-0865">Zymogen</keyword>
<protein>
    <recommendedName>
        <fullName evidence="9">Glutathione hydrolase proenzyme</fullName>
        <ecNumber evidence="9">2.3.2.2</ecNumber>
        <ecNumber evidence="9">3.4.19.13</ecNumber>
    </recommendedName>
    <component>
        <recommendedName>
            <fullName evidence="9">Glutathione hydrolase large chain</fullName>
        </recommendedName>
    </component>
    <component>
        <recommendedName>
            <fullName evidence="9">Glutathione hydrolase small chain</fullName>
        </recommendedName>
    </component>
</protein>
<keyword evidence="10" id="KW-0732">Signal</keyword>
<evidence type="ECO:0000256" key="9">
    <source>
        <dbReference type="RuleBase" id="RU368036"/>
    </source>
</evidence>
<dbReference type="PRINTS" id="PR01210">
    <property type="entry name" value="GGTRANSPTASE"/>
</dbReference>
<evidence type="ECO:0000256" key="6">
    <source>
        <dbReference type="ARBA" id="ARBA00023145"/>
    </source>
</evidence>
<comment type="PTM">
    <text evidence="9">Cleaved by autocatalysis into a large and a small subunit.</text>
</comment>
<keyword evidence="12" id="KW-1185">Reference proteome</keyword>
<proteinExistence type="inferred from homology"/>
<accession>A0ABT3STA7</accession>
<evidence type="ECO:0000256" key="8">
    <source>
        <dbReference type="ARBA" id="ARBA00047417"/>
    </source>
</evidence>
<dbReference type="SUPFAM" id="SSF56235">
    <property type="entry name" value="N-terminal nucleophile aminohydrolases (Ntn hydrolases)"/>
    <property type="match status" value="1"/>
</dbReference>
<comment type="catalytic activity">
    <reaction evidence="2 9">
        <text>glutathione + H2O = L-cysteinylglycine + L-glutamate</text>
        <dbReference type="Rhea" id="RHEA:28807"/>
        <dbReference type="ChEBI" id="CHEBI:15377"/>
        <dbReference type="ChEBI" id="CHEBI:29985"/>
        <dbReference type="ChEBI" id="CHEBI:57925"/>
        <dbReference type="ChEBI" id="CHEBI:61694"/>
        <dbReference type="EC" id="3.4.19.13"/>
    </reaction>
</comment>
<dbReference type="InterPro" id="IPR000101">
    <property type="entry name" value="GGT_peptidase"/>
</dbReference>
<dbReference type="InterPro" id="IPR043137">
    <property type="entry name" value="GGT_ssub_C"/>
</dbReference>
<dbReference type="InterPro" id="IPR043138">
    <property type="entry name" value="GGT_lsub"/>
</dbReference>
<organism evidence="11 12">
    <name type="scientific">Candidatus Seongchinamella marina</name>
    <dbReference type="NCBI Taxonomy" id="2518990"/>
    <lineage>
        <taxon>Bacteria</taxon>
        <taxon>Pseudomonadati</taxon>
        <taxon>Pseudomonadota</taxon>
        <taxon>Gammaproteobacteria</taxon>
        <taxon>Cellvibrionales</taxon>
        <taxon>Halieaceae</taxon>
        <taxon>Seongchinamella</taxon>
    </lineage>
</organism>
<dbReference type="PROSITE" id="PS51257">
    <property type="entry name" value="PROKAR_LIPOPROTEIN"/>
    <property type="match status" value="1"/>
</dbReference>
<dbReference type="EC" id="3.4.19.13" evidence="9"/>
<feature type="chain" id="PRO_5045288446" description="Glutathione hydrolase proenzyme" evidence="10">
    <location>
        <begin position="25"/>
        <end position="589"/>
    </location>
</feature>
<evidence type="ECO:0000313" key="11">
    <source>
        <dbReference type="EMBL" id="MCX2973224.1"/>
    </source>
</evidence>
<dbReference type="NCBIfam" id="TIGR00066">
    <property type="entry name" value="g_glut_trans"/>
    <property type="match status" value="1"/>
</dbReference>
<dbReference type="Gene3D" id="3.60.20.40">
    <property type="match status" value="1"/>
</dbReference>
<dbReference type="EC" id="2.3.2.2" evidence="9"/>